<dbReference type="Ensembl" id="ENSTMTT00000031342.1">
    <property type="protein sequence ID" value="ENSTMTP00000030238.1"/>
    <property type="gene ID" value="ENSTMTG00000011634.1"/>
</dbReference>
<evidence type="ECO:0000259" key="4">
    <source>
        <dbReference type="PROSITE" id="PS50945"/>
    </source>
</evidence>
<dbReference type="FunFam" id="1.20.1420.10:FF:000004">
    <property type="entry name" value="Talin 2"/>
    <property type="match status" value="1"/>
</dbReference>
<feature type="domain" description="I/LWEQ" evidence="4">
    <location>
        <begin position="1504"/>
        <end position="1750"/>
    </location>
</feature>
<dbReference type="FunFam" id="1.20.120.230:FF:000004">
    <property type="entry name" value="Talin 2"/>
    <property type="match status" value="1"/>
</dbReference>
<organism evidence="5 6">
    <name type="scientific">Terrapene triunguis</name>
    <name type="common">Three-toed box turtle</name>
    <dbReference type="NCBI Taxonomy" id="2587831"/>
    <lineage>
        <taxon>Eukaryota</taxon>
        <taxon>Metazoa</taxon>
        <taxon>Chordata</taxon>
        <taxon>Craniata</taxon>
        <taxon>Vertebrata</taxon>
        <taxon>Euteleostomi</taxon>
        <taxon>Archelosauria</taxon>
        <taxon>Testudinata</taxon>
        <taxon>Testudines</taxon>
        <taxon>Cryptodira</taxon>
        <taxon>Durocryptodira</taxon>
        <taxon>Testudinoidea</taxon>
        <taxon>Emydidae</taxon>
        <taxon>Terrapene</taxon>
    </lineage>
</organism>
<dbReference type="GO" id="GO:0098609">
    <property type="term" value="P:cell-cell adhesion"/>
    <property type="evidence" value="ECO:0007669"/>
    <property type="project" value="TreeGrafter"/>
</dbReference>
<proteinExistence type="predicted"/>
<dbReference type="Gene3D" id="1.20.120.230">
    <property type="entry name" value="Alpha-catenin/vinculin-like"/>
    <property type="match status" value="4"/>
</dbReference>
<feature type="coiled-coil region" evidence="3">
    <location>
        <begin position="1718"/>
        <end position="1745"/>
    </location>
</feature>
<dbReference type="InterPro" id="IPR057346">
    <property type="entry name" value="Talin1/2_VBS2"/>
</dbReference>
<dbReference type="InterPro" id="IPR049108">
    <property type="entry name" value="Talin_R4"/>
</dbReference>
<reference evidence="5" key="1">
    <citation type="submission" date="2025-08" db="UniProtKB">
        <authorList>
            <consortium name="Ensembl"/>
        </authorList>
    </citation>
    <scope>IDENTIFICATION</scope>
</reference>
<dbReference type="FunFam" id="1.20.1410.10:FF:000001">
    <property type="entry name" value="Talin 2"/>
    <property type="match status" value="1"/>
</dbReference>
<dbReference type="Pfam" id="PF08913">
    <property type="entry name" value="VBS"/>
    <property type="match status" value="1"/>
</dbReference>
<dbReference type="Pfam" id="PF21896">
    <property type="entry name" value="Talin_IBS2B"/>
    <property type="match status" value="2"/>
</dbReference>
<dbReference type="Pfam" id="PF25177">
    <property type="entry name" value="Talin_VBS2"/>
    <property type="match status" value="1"/>
</dbReference>
<dbReference type="GO" id="GO:0030036">
    <property type="term" value="P:actin cytoskeleton organization"/>
    <property type="evidence" value="ECO:0007669"/>
    <property type="project" value="TreeGrafter"/>
</dbReference>
<dbReference type="GO" id="GO:0005737">
    <property type="term" value="C:cytoplasm"/>
    <property type="evidence" value="ECO:0007669"/>
    <property type="project" value="UniProtKB-SubCell"/>
</dbReference>
<keyword evidence="3" id="KW-0175">Coiled coil</keyword>
<dbReference type="PANTHER" id="PTHR19981:SF34">
    <property type="entry name" value="TALIN-2"/>
    <property type="match status" value="1"/>
</dbReference>
<dbReference type="Pfam" id="PF21865">
    <property type="entry name" value="TLN1-like_RS"/>
    <property type="match status" value="2"/>
</dbReference>
<dbReference type="InterPro" id="IPR054060">
    <property type="entry name" value="TLN1-like_RS"/>
</dbReference>
<keyword evidence="6" id="KW-1185">Reference proteome</keyword>
<dbReference type="FunFam" id="1.20.1420.10:FF:000007">
    <property type="entry name" value="Talin 2"/>
    <property type="match status" value="1"/>
</dbReference>
<dbReference type="Gene3D" id="1.20.1410.10">
    <property type="entry name" value="I/LWEQ domain"/>
    <property type="match status" value="1"/>
</dbReference>
<dbReference type="GO" id="GO:0005886">
    <property type="term" value="C:plasma membrane"/>
    <property type="evidence" value="ECO:0007669"/>
    <property type="project" value="TreeGrafter"/>
</dbReference>
<dbReference type="FunFam" id="1.20.120.230:FF:000009">
    <property type="entry name" value="Talin 2"/>
    <property type="match status" value="1"/>
</dbReference>
<dbReference type="Pfam" id="PF21692">
    <property type="entry name" value="Talin_R4"/>
    <property type="match status" value="1"/>
</dbReference>
<dbReference type="GO" id="GO:0005200">
    <property type="term" value="F:structural constituent of cytoskeleton"/>
    <property type="evidence" value="ECO:0007669"/>
    <property type="project" value="InterPro"/>
</dbReference>
<dbReference type="SUPFAM" id="SSF109880">
    <property type="entry name" value="A middle domain of Talin 1"/>
    <property type="match status" value="1"/>
</dbReference>
<sequence>TPSSACFCSSFPSQQFNRTGKVEHGSVALPAVMRSGSSGPETFNIGSMPSPQQQVMIGQMHRGHMPPLTSAQQALMGTINTSMHAVQQAQSDLNEVDNLPPLGHDMASRVWVQNKVDESKHEIHSQVDAITAGTASVVNLTAGDPVDTDYTAVGCAITTISSNLTEMSKGVKLLAALMDDEVGSGEDLLKAARTLAGAVSDLLKAVQPTSGEPRQTVLTAAGSIGQASGELLRQIGENETDERFQDVLMSLAKAVANAAAMLVLKTKNVAQVAEDTVLQNRVIAAATQCALSTSQLVACAKVVSPTISSPVCQEQLIEAGKLVDRSVENCVRACQAATDDSELLKQVSAAASVVSQALNDLLQHVRQFASRGEPIGRYDQATDTIMCVTESIFSSMGDAGEMVRQARVLAQATSDLVNAMRSDAEAEIDMDNSKKLLAAAKLLADSTARMVEAAKGAAANPENEDQQQRLREAAEGLRVATNAAAQNAIKKKIVNRLEFAAKQAAAAATQTIAASQNAAVSNKNTVAHQQLVQSCKNVADHIPQLVQGVRGSQAQAEDLSAQLALINSSQNFLQPGSKMVASAKAAVPTVSDQAAAMQLSQCAKNLATSLAELRTASQKAHEACGPMEIDSALNTVQTLRNELQDAKMAAVDGQLKPLPGETLEKCAQDLGSTSKAVGSSMAQLLTCAAQGNEHYTGVAARETAQALKTLAQAARGVSASTTDPMAAHAMLDSARDVMEGSAMLIQEAKQALVAPGDAESQQRLAQVAKAVSHSLNNCVNCLPGQKDVDVALKSIGESSKKLLVDSLPPSSKSFQEAQSELNQAAADLNQSAGEVVHATRGQSGELAAASGKFSDDFDEFLDAGIEMAGQAQTKEDQIQVIGNLKNISMASSKLLLAAKSLSVDPGAPNAKNLLAAAARAVTESINQLITLCTQQAPGQKECDNALRELETVKGMLDNPNEPVSDLSYFDCIEGVMENSKVLGESMAGISQNAKTGDLLASHTHDAITEAAQLMKEAVDDIMVTLNEAASEVGMVGGMVDSIAEAMSKLDEGTPPDPKGTFVDYQTTVVKYSKAIAVTAQEMMTKSVTNPEELGGLASQMTNDYGHLALQGRMAAATAEPEEIGFQIRTRVQDLGHGCIFLVQKAGALQICPTDSYTKRELIECARAVTEKVSLVLSALQAGNKGTQACITAASAVSGIIADLDTTIMFATAGTLNAENNESFADHRENILKTAKALVEDTKLLVSGAASSQDKLAQAAQSSATTITQLAEVVKLGAASLGSDDPETQVVLINAIKDVAKALSDLIGATKGAASKPADDPSMYQLKGAAKVMVTNVTSLLKTVKAVEDEATRGTRALEATIECIKQELTVFQSKEIPEKTSSPEESIRMTKGITMATAKAVAAGNSCRQEDVIATANLSRKAVADMLTACKQASYHPDVSEDVRARALRFGTECTLGYLDLLEHVLLILQKPTPELKHPLAAFSKRVAGAVTELIQTAEAMKGTEWVDPEDPTVIAETELLGAAASIEAAAKKLEQLKPRAKPKQADETLDFEEQILEAAKSIAAATSALVKSASAAQRELVAQGKVGAIPANAADDGQWSQGLISAARMVAAATSNLCEAANASVQGHASEEKLISSAKQVAASTAQLLVACKVKADQDSEAMRRLQVTAFINNAAGNAVKRASDNLVRAAQKAAFRKADDDDVVVKTKFVGGIAQIIAAQEEMLKKERELEEARKKLAQIRQQQYKFLPTELREDEG</sequence>
<dbReference type="InterPro" id="IPR015009">
    <property type="entry name" value="Vinculin-bd_dom"/>
</dbReference>
<dbReference type="Pfam" id="PF01608">
    <property type="entry name" value="I_LWEQ"/>
    <property type="match status" value="2"/>
</dbReference>
<dbReference type="FunFam" id="1.20.120.230:FF:000003">
    <property type="entry name" value="Talin 2"/>
    <property type="match status" value="1"/>
</dbReference>
<dbReference type="PROSITE" id="PS50945">
    <property type="entry name" value="I_LWEQ"/>
    <property type="match status" value="1"/>
</dbReference>
<dbReference type="Proteomes" id="UP000472274">
    <property type="component" value="Unplaced"/>
</dbReference>
<dbReference type="GeneTree" id="ENSGT00940000154699"/>
<dbReference type="FunFam" id="1.20.1420.10:FF:000006">
    <property type="entry name" value="Talin 2"/>
    <property type="match status" value="1"/>
</dbReference>
<dbReference type="InterPro" id="IPR036476">
    <property type="entry name" value="Talin_cent_sf"/>
</dbReference>
<dbReference type="Gene3D" id="1.20.1420.10">
    <property type="entry name" value="Talin, central domain"/>
    <property type="match status" value="6"/>
</dbReference>
<gene>
    <name evidence="5" type="primary">TLN2</name>
</gene>
<dbReference type="GO" id="GO:0005178">
    <property type="term" value="F:integrin binding"/>
    <property type="evidence" value="ECO:0007669"/>
    <property type="project" value="TreeGrafter"/>
</dbReference>
<evidence type="ECO:0000256" key="3">
    <source>
        <dbReference type="SAM" id="Coils"/>
    </source>
</evidence>
<dbReference type="SMART" id="SM00307">
    <property type="entry name" value="ILWEQ"/>
    <property type="match status" value="1"/>
</dbReference>
<evidence type="ECO:0000313" key="5">
    <source>
        <dbReference type="Ensembl" id="ENSTMTP00000030238.1"/>
    </source>
</evidence>
<dbReference type="FunFam" id="1.20.1420.10:FF:000001">
    <property type="entry name" value="Talin 2"/>
    <property type="match status" value="1"/>
</dbReference>
<keyword evidence="2" id="KW-0963">Cytoplasm</keyword>
<dbReference type="InterPro" id="IPR002558">
    <property type="entry name" value="ILWEQ_dom"/>
</dbReference>
<accession>A0A674KB85</accession>
<dbReference type="Pfam" id="PF09141">
    <property type="entry name" value="Talin_middle"/>
    <property type="match status" value="1"/>
</dbReference>
<dbReference type="GO" id="GO:0051015">
    <property type="term" value="F:actin filament binding"/>
    <property type="evidence" value="ECO:0007669"/>
    <property type="project" value="InterPro"/>
</dbReference>
<evidence type="ECO:0000256" key="2">
    <source>
        <dbReference type="ARBA" id="ARBA00022490"/>
    </source>
</evidence>
<dbReference type="SUPFAM" id="SSF47220">
    <property type="entry name" value="alpha-catenin/vinculin-like"/>
    <property type="match status" value="4"/>
</dbReference>
<dbReference type="FunFam" id="1.20.120.230:FF:000005">
    <property type="entry name" value="Talin 1"/>
    <property type="match status" value="1"/>
</dbReference>
<evidence type="ECO:0000256" key="1">
    <source>
        <dbReference type="ARBA" id="ARBA00004496"/>
    </source>
</evidence>
<dbReference type="InterPro" id="IPR015224">
    <property type="entry name" value="Talin_cent"/>
</dbReference>
<dbReference type="InterPro" id="IPR054082">
    <property type="entry name" value="Talin_IBS2B"/>
</dbReference>
<reference evidence="5" key="2">
    <citation type="submission" date="2025-09" db="UniProtKB">
        <authorList>
            <consortium name="Ensembl"/>
        </authorList>
    </citation>
    <scope>IDENTIFICATION</scope>
</reference>
<dbReference type="SUPFAM" id="SSF109885">
    <property type="entry name" value="I/LWEQ domain"/>
    <property type="match status" value="4"/>
</dbReference>
<dbReference type="GO" id="GO:0005925">
    <property type="term" value="C:focal adhesion"/>
    <property type="evidence" value="ECO:0007669"/>
    <property type="project" value="InterPro"/>
</dbReference>
<comment type="subcellular location">
    <subcellularLocation>
        <location evidence="1">Cytoplasm</location>
    </subcellularLocation>
</comment>
<name>A0A674KB85_9SAUR</name>
<protein>
    <submittedName>
        <fullName evidence="5">Talin 2</fullName>
    </submittedName>
</protein>
<dbReference type="PANTHER" id="PTHR19981">
    <property type="entry name" value="TALIN"/>
    <property type="match status" value="1"/>
</dbReference>
<evidence type="ECO:0000313" key="6">
    <source>
        <dbReference type="Proteomes" id="UP000472274"/>
    </source>
</evidence>
<dbReference type="InterPro" id="IPR036723">
    <property type="entry name" value="Alpha-catenin/vinculin-like_sf"/>
</dbReference>
<dbReference type="FunFam" id="1.20.1420.10:FF:000002">
    <property type="entry name" value="Talin 2"/>
    <property type="match status" value="1"/>
</dbReference>
<dbReference type="InterPro" id="IPR035964">
    <property type="entry name" value="I/LWEQ_dom_sf"/>
</dbReference>
<dbReference type="GO" id="GO:0001726">
    <property type="term" value="C:ruffle"/>
    <property type="evidence" value="ECO:0007669"/>
    <property type="project" value="InterPro"/>
</dbReference>